<evidence type="ECO:0000313" key="4">
    <source>
        <dbReference type="Proteomes" id="UP000196158"/>
    </source>
</evidence>
<evidence type="ECO:0000259" key="2">
    <source>
        <dbReference type="Pfam" id="PF12830"/>
    </source>
</evidence>
<reference evidence="3 4" key="1">
    <citation type="submission" date="2017-04" db="EMBL/GenBank/DDBJ databases">
        <authorList>
            <person name="Afonso C.L."/>
            <person name="Miller P.J."/>
            <person name="Scott M.A."/>
            <person name="Spackman E."/>
            <person name="Goraichik I."/>
            <person name="Dimitrov K.M."/>
            <person name="Suarez D.L."/>
            <person name="Swayne D.E."/>
        </authorList>
    </citation>
    <scope>NUCLEOTIDE SEQUENCE [LARGE SCALE GENOMIC DNA]</scope>
</reference>
<organism evidence="3 4">
    <name type="scientific">Maudiozyma saulgeensis</name>
    <dbReference type="NCBI Taxonomy" id="1789683"/>
    <lineage>
        <taxon>Eukaryota</taxon>
        <taxon>Fungi</taxon>
        <taxon>Dikarya</taxon>
        <taxon>Ascomycota</taxon>
        <taxon>Saccharomycotina</taxon>
        <taxon>Saccharomycetes</taxon>
        <taxon>Saccharomycetales</taxon>
        <taxon>Saccharomycetaceae</taxon>
        <taxon>Maudiozyma</taxon>
    </lineage>
</organism>
<dbReference type="GO" id="GO:0061775">
    <property type="term" value="F:cohesin loader activity"/>
    <property type="evidence" value="ECO:0007669"/>
    <property type="project" value="InterPro"/>
</dbReference>
<dbReference type="GO" id="GO:1990414">
    <property type="term" value="P:replication-born double-strand break repair via sister chromatid exchange"/>
    <property type="evidence" value="ECO:0007669"/>
    <property type="project" value="TreeGrafter"/>
</dbReference>
<dbReference type="InterPro" id="IPR033031">
    <property type="entry name" value="Scc2/Nipped-B"/>
</dbReference>
<dbReference type="InterPro" id="IPR024986">
    <property type="entry name" value="Nipped-B_C"/>
</dbReference>
<dbReference type="PANTHER" id="PTHR21704">
    <property type="entry name" value="NIPPED-B-LIKE PROTEIN DELANGIN SCC2-RELATED"/>
    <property type="match status" value="1"/>
</dbReference>
<sequence>MANFPGEDNNDVPKRIVNAISMRPINHLIPKDDIIMLNNSHMRASINLKKEISKDIFEQDEMTNMIKSEISETAEISNSSPLEMKFRYPQNIKLDEETDLKGQLNLLKDLSPITLQYMNSRKTYVDPSQIVQTPMVSDRTFKRITHPEEETSIVEDIVTEQQSKKTKISTNVSLNQENIGLQYMKDFKELLRTIDTDNNNDIVGNTELWYPLGDDHYILTEFCLNKIITILQNISKIPQIWPKLNVQDLIKLLNLATENIRLSREYSNLDFDNSMLKIIGFLSINVTFSIFLFNIEEKRLYLEEFVLEPIEFLTENSDFSQDTQNKDNDQIIQLFDNTLSLIPKYILLRPHIDDRLVTRLIYGFSGILTDEVSQQGSNTIINSTLGHIKLTCSKVFISLFEKIPNQREFILDELLSQMEKLPQKRLQKRLMRLGNNTFITHFTLTILEMLEKINYYDYIQSIVTVDKNIIDVLNYHKKVSSEQILQYIDHIVDFIFNKLIDHLAKYRHCLDNIVQDLTNALLYGTYPVSESLLSAIVNKMLEIFGSSKKYNANVETTCLQQLGHIAGTMFDIKRQTKLHEANNLIKICNYPDMLPQWLGSFSKYVTYIKKYTSRSSAFYFAYCMEMNSLLKLYDLMKDTTSDQQETKETIFNAVNTLINDTIEEHNIVTPETVKYHYYSILHSFELINLYEPYLKLVLSILDEDKIKLRSVAIKSLSTLITKDNNVLSSPMVKTTVTDLLRNPSAASIKDAILDLVSIGSAYIGFYKEININYDSDSLQVRRHILRINEKIYDETTDQQIKVFVFSRVLMKIEDEEDSIIDLARGTILKKWITVLTDLKDLPEKEYETCYEIIQIMSGVISLSEKCSDLFSWFLNFYLLNNEYHPISRYTEIKDNLKIITNNLVQMIIELQAKDIDDIDTKSQKQKLLNLLSLFSDSIVPFISKDHIIGLYPYMVTDAKSNLYFHILHTYKNSMEKLNNFKPKFLFELETTILTALPKMTVKEIDEAIPLAWCVANQRSDFGRLLKACSSCFTLLNPYINLANNNPNKLSLDSKLQRLLYLATGFARFSNFDTSVTHISYVPDGEPVYEYVAKCMLIFSKGNTDHVIRRIAIKNLTKLCGNHPRLFNSKHILKVLDTEFRSKNLDIQLVILESFYDFFVQEEKHSLRQTGESSYMSSDKQRKKYAKMNQKTEFLNDGICAALVARYIQNILRICLLTDFKNALVGIRLLKLILEYGYTNPSLCVPTVIALLSSTNVYIRKISVDLFTKLMEKYETMVYSGLPKGILLAIKYARDCDSTEYYQNEQFISLLQSNMTTSKGSVAKFNKRLFNTIDMLLEASLNESTMEENVHIILFIASNISNMRFQDQYELLVFIRKVDIKYEQMKEIAYSHGKMTMGTSELLGNSVAKSKIRNIIVASAVFEKLKLHLINLYSLKEDILLYDELQEEELKGRPAILNKTISQPLQNIIRDVISKFGDDEELIDYLDNLD</sequence>
<keyword evidence="1" id="KW-0677">Repeat</keyword>
<dbReference type="CDD" id="cd23958">
    <property type="entry name" value="SCC2"/>
    <property type="match status" value="1"/>
</dbReference>
<dbReference type="Proteomes" id="UP000196158">
    <property type="component" value="Unassembled WGS sequence"/>
</dbReference>
<dbReference type="PANTHER" id="PTHR21704:SF18">
    <property type="entry name" value="NIPPED-B-LIKE PROTEIN"/>
    <property type="match status" value="1"/>
</dbReference>
<evidence type="ECO:0000256" key="1">
    <source>
        <dbReference type="RuleBase" id="RU364107"/>
    </source>
</evidence>
<protein>
    <recommendedName>
        <fullName evidence="1">Sister chromatid cohesion protein</fullName>
    </recommendedName>
</protein>
<dbReference type="GO" id="GO:0010468">
    <property type="term" value="P:regulation of gene expression"/>
    <property type="evidence" value="ECO:0007669"/>
    <property type="project" value="InterPro"/>
</dbReference>
<proteinExistence type="inferred from homology"/>
<dbReference type="GO" id="GO:0071169">
    <property type="term" value="P:establishment of protein localization to chromatin"/>
    <property type="evidence" value="ECO:0007669"/>
    <property type="project" value="TreeGrafter"/>
</dbReference>
<dbReference type="STRING" id="1789683.A0A1X7R2U4"/>
<name>A0A1X7R2U4_9SACH</name>
<dbReference type="GO" id="GO:0140588">
    <property type="term" value="P:chromatin looping"/>
    <property type="evidence" value="ECO:0007669"/>
    <property type="project" value="InterPro"/>
</dbReference>
<dbReference type="GO" id="GO:0090694">
    <property type="term" value="C:Scc2-Scc4 cohesin loading complex"/>
    <property type="evidence" value="ECO:0007669"/>
    <property type="project" value="TreeGrafter"/>
</dbReference>
<comment type="subcellular location">
    <subcellularLocation>
        <location evidence="1">Nucleus</location>
    </subcellularLocation>
</comment>
<keyword evidence="1" id="KW-0539">Nucleus</keyword>
<dbReference type="OrthoDB" id="418242at2759"/>
<dbReference type="GO" id="GO:0003682">
    <property type="term" value="F:chromatin binding"/>
    <property type="evidence" value="ECO:0007669"/>
    <property type="project" value="TreeGrafter"/>
</dbReference>
<accession>A0A1X7R2U4</accession>
<feature type="domain" description="Sister chromatid cohesion C-terminal" evidence="2">
    <location>
        <begin position="1199"/>
        <end position="1378"/>
    </location>
</feature>
<dbReference type="Pfam" id="PF12830">
    <property type="entry name" value="Nipped-B_C"/>
    <property type="match status" value="1"/>
</dbReference>
<dbReference type="InterPro" id="IPR016024">
    <property type="entry name" value="ARM-type_fold"/>
</dbReference>
<comment type="similarity">
    <text evidence="1">Belongs to the SCC2/Nipped-B family.</text>
</comment>
<gene>
    <name evidence="3" type="ORF">KASA_0O04532G</name>
</gene>
<dbReference type="GO" id="GO:0034087">
    <property type="term" value="P:establishment of mitotic sister chromatid cohesion"/>
    <property type="evidence" value="ECO:0007669"/>
    <property type="project" value="TreeGrafter"/>
</dbReference>
<evidence type="ECO:0000313" key="3">
    <source>
        <dbReference type="EMBL" id="SMN19854.1"/>
    </source>
</evidence>
<dbReference type="EMBL" id="FXLY01000004">
    <property type="protein sequence ID" value="SMN19854.1"/>
    <property type="molecule type" value="Genomic_DNA"/>
</dbReference>
<keyword evidence="4" id="KW-1185">Reference proteome</keyword>
<dbReference type="SUPFAM" id="SSF48371">
    <property type="entry name" value="ARM repeat"/>
    <property type="match status" value="1"/>
</dbReference>
<keyword evidence="1" id="KW-0131">Cell cycle</keyword>